<feature type="compositionally biased region" description="Basic and acidic residues" evidence="1">
    <location>
        <begin position="50"/>
        <end position="83"/>
    </location>
</feature>
<feature type="compositionally biased region" description="Acidic residues" evidence="1">
    <location>
        <begin position="84"/>
        <end position="94"/>
    </location>
</feature>
<dbReference type="OrthoDB" id="1111734at2759"/>
<protein>
    <recommendedName>
        <fullName evidence="2">Micro-fibrillar-associated protein 1 C-terminal domain-containing protein</fullName>
    </recommendedName>
</protein>
<feature type="region of interest" description="Disordered" evidence="1">
    <location>
        <begin position="1"/>
        <end position="94"/>
    </location>
</feature>
<evidence type="ECO:0000313" key="3">
    <source>
        <dbReference type="EMBL" id="RCK64074.1"/>
    </source>
</evidence>
<dbReference type="Pfam" id="PF06991">
    <property type="entry name" value="MFAP1"/>
    <property type="match status" value="1"/>
</dbReference>
<comment type="caution">
    <text evidence="3">The sequence shown here is derived from an EMBL/GenBank/DDBJ whole genome shotgun (WGS) entry which is preliminary data.</text>
</comment>
<evidence type="ECO:0000313" key="4">
    <source>
        <dbReference type="Proteomes" id="UP000253472"/>
    </source>
</evidence>
<reference evidence="3 4" key="1">
    <citation type="submission" date="2018-06" db="EMBL/GenBank/DDBJ databases">
        <title>Whole genome sequencing of Candida tropicalis (genome annotated by CSBL at Korea University).</title>
        <authorList>
            <person name="Ahn J."/>
        </authorList>
    </citation>
    <scope>NUCLEOTIDE SEQUENCE [LARGE SCALE GENOMIC DNA]</scope>
    <source>
        <strain evidence="3 4">ATCC 20962</strain>
    </source>
</reference>
<dbReference type="InterPro" id="IPR009730">
    <property type="entry name" value="MFAP1_C"/>
</dbReference>
<proteinExistence type="predicted"/>
<evidence type="ECO:0000259" key="2">
    <source>
        <dbReference type="Pfam" id="PF06991"/>
    </source>
</evidence>
<dbReference type="AlphaFoldDB" id="A0A367YDX9"/>
<keyword evidence="4" id="KW-1185">Reference proteome</keyword>
<feature type="domain" description="Micro-fibrillar-associated protein 1 C-terminal" evidence="2">
    <location>
        <begin position="19"/>
        <end position="130"/>
    </location>
</feature>
<dbReference type="PANTHER" id="PTHR15327">
    <property type="entry name" value="MICROFIBRIL-ASSOCIATED PROTEIN"/>
    <property type="match status" value="1"/>
</dbReference>
<accession>A0A367YDX9</accession>
<evidence type="ECO:0000256" key="1">
    <source>
        <dbReference type="SAM" id="MobiDB-lite"/>
    </source>
</evidence>
<feature type="compositionally biased region" description="Low complexity" evidence="1">
    <location>
        <begin position="9"/>
        <end position="20"/>
    </location>
</feature>
<organism evidence="3 4">
    <name type="scientific">Candida viswanathii</name>
    <dbReference type="NCBI Taxonomy" id="5486"/>
    <lineage>
        <taxon>Eukaryota</taxon>
        <taxon>Fungi</taxon>
        <taxon>Dikarya</taxon>
        <taxon>Ascomycota</taxon>
        <taxon>Saccharomycotina</taxon>
        <taxon>Pichiomycetes</taxon>
        <taxon>Debaryomycetaceae</taxon>
        <taxon>Candida/Lodderomyces clade</taxon>
        <taxon>Candida</taxon>
    </lineage>
</organism>
<dbReference type="Proteomes" id="UP000253472">
    <property type="component" value="Unassembled WGS sequence"/>
</dbReference>
<gene>
    <name evidence="3" type="ORF">Cantr_10684</name>
</gene>
<feature type="compositionally biased region" description="Polar residues" evidence="1">
    <location>
        <begin position="37"/>
        <end position="46"/>
    </location>
</feature>
<dbReference type="InterPro" id="IPR033194">
    <property type="entry name" value="MFAP1"/>
</dbReference>
<name>A0A367YDX9_9ASCO</name>
<dbReference type="STRING" id="5486.A0A367YDX9"/>
<sequence>MSEEEKESSSSYESGSSSDESSSEEETVIKPVFVSKAQRNTQQTPPATKETTKDEDQRRKEIIYSKLDTKETETTTLSKKDEFDGADDTDDIEPEVEFENWKSRELARFQRDFEIIKQVELEKEDQLKRQLQDQAK</sequence>
<dbReference type="EMBL" id="QLNQ01000023">
    <property type="protein sequence ID" value="RCK64074.1"/>
    <property type="molecule type" value="Genomic_DNA"/>
</dbReference>